<proteinExistence type="predicted"/>
<gene>
    <name evidence="1" type="ORF">COU15_02370</name>
</gene>
<evidence type="ECO:0000313" key="1">
    <source>
        <dbReference type="EMBL" id="PIR85221.1"/>
    </source>
</evidence>
<dbReference type="Proteomes" id="UP000229315">
    <property type="component" value="Unassembled WGS sequence"/>
</dbReference>
<evidence type="ECO:0008006" key="3">
    <source>
        <dbReference type="Google" id="ProtNLM"/>
    </source>
</evidence>
<sequence length="75" mass="9069">MKHSNPIKYYESSIDKNGDFRYYQVYKDGDKFVFECWDCREREDGGSVGTRKAYDEYEKVEDAVARFEEFLKAWE</sequence>
<dbReference type="EMBL" id="PFBH01000014">
    <property type="protein sequence ID" value="PIR85221.1"/>
    <property type="molecule type" value="Genomic_DNA"/>
</dbReference>
<accession>A0A2H0UFQ1</accession>
<dbReference type="AlphaFoldDB" id="A0A2H0UFQ1"/>
<protein>
    <recommendedName>
        <fullName evidence="3">WGR domain-containing protein</fullName>
    </recommendedName>
</protein>
<evidence type="ECO:0000313" key="2">
    <source>
        <dbReference type="Proteomes" id="UP000229315"/>
    </source>
</evidence>
<reference evidence="2" key="1">
    <citation type="submission" date="2017-09" db="EMBL/GenBank/DDBJ databases">
        <title>Depth-based differentiation of microbial function through sediment-hosted aquifers and enrichment of novel symbionts in the deep terrestrial subsurface.</title>
        <authorList>
            <person name="Probst A.J."/>
            <person name="Ladd B."/>
            <person name="Jarett J.K."/>
            <person name="Geller-Mcgrath D.E."/>
            <person name="Sieber C.M.K."/>
            <person name="Emerson J.B."/>
            <person name="Anantharaman K."/>
            <person name="Thomas B.C."/>
            <person name="Malmstrom R."/>
            <person name="Stieglmeier M."/>
            <person name="Klingl A."/>
            <person name="Woyke T."/>
            <person name="Ryan C.M."/>
            <person name="Banfield J.F."/>
        </authorList>
    </citation>
    <scope>NUCLEOTIDE SEQUENCE [LARGE SCALE GENOMIC DNA]</scope>
</reference>
<name>A0A2H0UFQ1_9BACT</name>
<comment type="caution">
    <text evidence="1">The sequence shown here is derived from an EMBL/GenBank/DDBJ whole genome shotgun (WGS) entry which is preliminary data.</text>
</comment>
<organism evidence="1 2">
    <name type="scientific">Candidatus Kaiserbacteria bacterium CG10_big_fil_rev_8_21_14_0_10_45_20</name>
    <dbReference type="NCBI Taxonomy" id="1974607"/>
    <lineage>
        <taxon>Bacteria</taxon>
        <taxon>Candidatus Kaiseribacteriota</taxon>
    </lineage>
</organism>